<dbReference type="PANTHER" id="PTHR43065">
    <property type="entry name" value="SENSOR HISTIDINE KINASE"/>
    <property type="match status" value="1"/>
</dbReference>
<dbReference type="SMART" id="SM00086">
    <property type="entry name" value="PAC"/>
    <property type="match status" value="1"/>
</dbReference>
<organism evidence="8">
    <name type="scientific">marine sediment metagenome</name>
    <dbReference type="NCBI Taxonomy" id="412755"/>
    <lineage>
        <taxon>unclassified sequences</taxon>
        <taxon>metagenomes</taxon>
        <taxon>ecological metagenomes</taxon>
    </lineage>
</organism>
<name>X1VSL9_9ZZZZ</name>
<reference evidence="8" key="1">
    <citation type="journal article" date="2014" name="Front. Microbiol.">
        <title>High frequency of phylogenetically diverse reductive dehalogenase-homologous genes in deep subseafloor sedimentary metagenomes.</title>
        <authorList>
            <person name="Kawai M."/>
            <person name="Futagami T."/>
            <person name="Toyoda A."/>
            <person name="Takaki Y."/>
            <person name="Nishi S."/>
            <person name="Hori S."/>
            <person name="Arai W."/>
            <person name="Tsubouchi T."/>
            <person name="Morono Y."/>
            <person name="Uchiyama I."/>
            <person name="Ito T."/>
            <person name="Fujiyama A."/>
            <person name="Inagaki F."/>
            <person name="Takami H."/>
        </authorList>
    </citation>
    <scope>NUCLEOTIDE SEQUENCE</scope>
    <source>
        <strain evidence="8">Expedition CK06-06</strain>
    </source>
</reference>
<dbReference type="InterPro" id="IPR013655">
    <property type="entry name" value="PAS_fold_3"/>
</dbReference>
<gene>
    <name evidence="8" type="ORF">S12H4_51283</name>
</gene>
<dbReference type="InterPro" id="IPR036097">
    <property type="entry name" value="HisK_dim/P_sf"/>
</dbReference>
<feature type="non-terminal residue" evidence="8">
    <location>
        <position position="241"/>
    </location>
</feature>
<dbReference type="SUPFAM" id="SSF55785">
    <property type="entry name" value="PYP-like sensor domain (PAS domain)"/>
    <property type="match status" value="1"/>
</dbReference>
<dbReference type="Gene3D" id="3.30.565.10">
    <property type="entry name" value="Histidine kinase-like ATPase, C-terminal domain"/>
    <property type="match status" value="1"/>
</dbReference>
<keyword evidence="4" id="KW-0067">ATP-binding</keyword>
<keyword evidence="5" id="KW-0902">Two-component regulatory system</keyword>
<dbReference type="AlphaFoldDB" id="X1VSL9"/>
<dbReference type="NCBIfam" id="TIGR00229">
    <property type="entry name" value="sensory_box"/>
    <property type="match status" value="1"/>
</dbReference>
<dbReference type="GO" id="GO:0000155">
    <property type="term" value="F:phosphorelay sensor kinase activity"/>
    <property type="evidence" value="ECO:0007669"/>
    <property type="project" value="InterPro"/>
</dbReference>
<dbReference type="PROSITE" id="PS50113">
    <property type="entry name" value="PAC"/>
    <property type="match status" value="1"/>
</dbReference>
<accession>X1VSL9</accession>
<dbReference type="InterPro" id="IPR000700">
    <property type="entry name" value="PAS-assoc_C"/>
</dbReference>
<evidence type="ECO:0000256" key="1">
    <source>
        <dbReference type="ARBA" id="ARBA00022679"/>
    </source>
</evidence>
<dbReference type="InterPro" id="IPR001610">
    <property type="entry name" value="PAC"/>
</dbReference>
<proteinExistence type="predicted"/>
<evidence type="ECO:0000313" key="8">
    <source>
        <dbReference type="EMBL" id="GAJ12760.1"/>
    </source>
</evidence>
<evidence type="ECO:0000256" key="4">
    <source>
        <dbReference type="ARBA" id="ARBA00022840"/>
    </source>
</evidence>
<protein>
    <recommendedName>
        <fullName evidence="9">PAC domain-containing protein</fullName>
    </recommendedName>
</protein>
<dbReference type="InterPro" id="IPR036890">
    <property type="entry name" value="HATPase_C_sf"/>
</dbReference>
<dbReference type="InterPro" id="IPR003661">
    <property type="entry name" value="HisK_dim/P_dom"/>
</dbReference>
<sequence length="241" mass="26977">EIIGNSSLSFIHPDDKNIMREFREWSNKGIPTPKMYQLRYLKKDGGLVPVEISASHTMWHGKLAHLVTIRDITERKKAEQEKGDLAAKAEMSSRLASIGEMAAGIAHEINNPLTSVVGFSRLLMRKEIPEDIKADLEIITDGAKRTSEIVRRLLTFARQLKPERTELNINKLVLDTMALRNYEMVSGNIITTTDLAEHLPRLWADGGQLQQVFLNLIINAENAMIAAHGKGKLQVKSEMAG</sequence>
<dbReference type="InterPro" id="IPR035965">
    <property type="entry name" value="PAS-like_dom_sf"/>
</dbReference>
<dbReference type="InterPro" id="IPR000014">
    <property type="entry name" value="PAS"/>
</dbReference>
<feature type="non-terminal residue" evidence="8">
    <location>
        <position position="1"/>
    </location>
</feature>
<dbReference type="InterPro" id="IPR005467">
    <property type="entry name" value="His_kinase_dom"/>
</dbReference>
<dbReference type="Pfam" id="PF00512">
    <property type="entry name" value="HisKA"/>
    <property type="match status" value="1"/>
</dbReference>
<dbReference type="SMART" id="SM00388">
    <property type="entry name" value="HisKA"/>
    <property type="match status" value="1"/>
</dbReference>
<dbReference type="SUPFAM" id="SSF55874">
    <property type="entry name" value="ATPase domain of HSP90 chaperone/DNA topoisomerase II/histidine kinase"/>
    <property type="match status" value="1"/>
</dbReference>
<keyword evidence="2" id="KW-0547">Nucleotide-binding</keyword>
<dbReference type="EMBL" id="BARW01032393">
    <property type="protein sequence ID" value="GAJ12760.1"/>
    <property type="molecule type" value="Genomic_DNA"/>
</dbReference>
<feature type="domain" description="PAC" evidence="7">
    <location>
        <begin position="34"/>
        <end position="84"/>
    </location>
</feature>
<evidence type="ECO:0000256" key="2">
    <source>
        <dbReference type="ARBA" id="ARBA00022741"/>
    </source>
</evidence>
<comment type="caution">
    <text evidence="8">The sequence shown here is derived from an EMBL/GenBank/DDBJ whole genome shotgun (WGS) entry which is preliminary data.</text>
</comment>
<evidence type="ECO:0008006" key="9">
    <source>
        <dbReference type="Google" id="ProtNLM"/>
    </source>
</evidence>
<dbReference type="GO" id="GO:0005524">
    <property type="term" value="F:ATP binding"/>
    <property type="evidence" value="ECO:0007669"/>
    <property type="project" value="UniProtKB-KW"/>
</dbReference>
<dbReference type="Gene3D" id="1.10.287.130">
    <property type="match status" value="1"/>
</dbReference>
<dbReference type="Pfam" id="PF08447">
    <property type="entry name" value="PAS_3"/>
    <property type="match status" value="1"/>
</dbReference>
<dbReference type="CDD" id="cd00082">
    <property type="entry name" value="HisKA"/>
    <property type="match status" value="1"/>
</dbReference>
<dbReference type="CDD" id="cd00130">
    <property type="entry name" value="PAS"/>
    <property type="match status" value="1"/>
</dbReference>
<feature type="domain" description="Histidine kinase" evidence="6">
    <location>
        <begin position="104"/>
        <end position="241"/>
    </location>
</feature>
<dbReference type="SUPFAM" id="SSF47384">
    <property type="entry name" value="Homodimeric domain of signal transducing histidine kinase"/>
    <property type="match status" value="1"/>
</dbReference>
<keyword evidence="3" id="KW-0418">Kinase</keyword>
<keyword evidence="1" id="KW-0808">Transferase</keyword>
<evidence type="ECO:0000256" key="5">
    <source>
        <dbReference type="ARBA" id="ARBA00023012"/>
    </source>
</evidence>
<evidence type="ECO:0000259" key="7">
    <source>
        <dbReference type="PROSITE" id="PS50113"/>
    </source>
</evidence>
<dbReference type="Gene3D" id="3.30.450.20">
    <property type="entry name" value="PAS domain"/>
    <property type="match status" value="1"/>
</dbReference>
<evidence type="ECO:0000259" key="6">
    <source>
        <dbReference type="PROSITE" id="PS50109"/>
    </source>
</evidence>
<evidence type="ECO:0000256" key="3">
    <source>
        <dbReference type="ARBA" id="ARBA00022777"/>
    </source>
</evidence>
<dbReference type="PANTHER" id="PTHR43065:SF46">
    <property type="entry name" value="C4-DICARBOXYLATE TRANSPORT SENSOR PROTEIN DCTB"/>
    <property type="match status" value="1"/>
</dbReference>
<dbReference type="PROSITE" id="PS50109">
    <property type="entry name" value="HIS_KIN"/>
    <property type="match status" value="1"/>
</dbReference>